<accession>A0ABU2N058</accession>
<gene>
    <name evidence="1" type="ORF">RM590_32555</name>
</gene>
<keyword evidence="2" id="KW-1185">Reference proteome</keyword>
<organism evidence="1 2">
    <name type="scientific">Streptomyces litchfieldiae</name>
    <dbReference type="NCBI Taxonomy" id="3075543"/>
    <lineage>
        <taxon>Bacteria</taxon>
        <taxon>Bacillati</taxon>
        <taxon>Actinomycetota</taxon>
        <taxon>Actinomycetes</taxon>
        <taxon>Kitasatosporales</taxon>
        <taxon>Streptomycetaceae</taxon>
        <taxon>Streptomyces</taxon>
    </lineage>
</organism>
<evidence type="ECO:0000313" key="1">
    <source>
        <dbReference type="EMBL" id="MDT0347276.1"/>
    </source>
</evidence>
<dbReference type="EMBL" id="JAVREL010000029">
    <property type="protein sequence ID" value="MDT0347276.1"/>
    <property type="molecule type" value="Genomic_DNA"/>
</dbReference>
<evidence type="ECO:0000313" key="2">
    <source>
        <dbReference type="Proteomes" id="UP001183246"/>
    </source>
</evidence>
<dbReference type="Proteomes" id="UP001183246">
    <property type="component" value="Unassembled WGS sequence"/>
</dbReference>
<proteinExistence type="predicted"/>
<sequence>MVAISGECFDDYGGCLAGFEETCRSAAALVGTVRHTEAPSGWTWQARTPDGRRLARSARTYERHATCQSAAERFHSLLTAFVAAGRPGWQGARS</sequence>
<comment type="caution">
    <text evidence="1">The sequence shown here is derived from an EMBL/GenBank/DDBJ whole genome shotgun (WGS) entry which is preliminary data.</text>
</comment>
<evidence type="ECO:0008006" key="3">
    <source>
        <dbReference type="Google" id="ProtNLM"/>
    </source>
</evidence>
<dbReference type="Gene3D" id="2.30.29.80">
    <property type="match status" value="1"/>
</dbReference>
<name>A0ABU2N058_9ACTN</name>
<protein>
    <recommendedName>
        <fullName evidence="3">DUF1508 domain-containing protein</fullName>
    </recommendedName>
</protein>
<dbReference type="RefSeq" id="WP_311708400.1">
    <property type="nucleotide sequence ID" value="NZ_JAVREL010000029.1"/>
</dbReference>
<reference evidence="2" key="1">
    <citation type="submission" date="2023-07" db="EMBL/GenBank/DDBJ databases">
        <title>30 novel species of actinomycetes from the DSMZ collection.</title>
        <authorList>
            <person name="Nouioui I."/>
        </authorList>
    </citation>
    <scope>NUCLEOTIDE SEQUENCE [LARGE SCALE GENOMIC DNA]</scope>
    <source>
        <strain evidence="2">DSM 44938</strain>
    </source>
</reference>